<keyword evidence="4 8" id="KW-1133">Transmembrane helix</keyword>
<evidence type="ECO:0000256" key="4">
    <source>
        <dbReference type="ARBA" id="ARBA00022989"/>
    </source>
</evidence>
<sequence length="652" mass="72148">MDPDPARPHSAWQAGQSGSLISRATASLSAPTSQTNPMSSMSGYHDIATRPTPSRWWFASSAFPMIAGTLGPVASAFSILALVRPWRQHRAPGTAIDTAPFIPDPAWLVAINAVQLGVALASNLFLLLNMARRVRFAIAQPLTIIGWFVSAGCLLGLTATARPGGPLERSAGVPVHQIMWSQAFYYGVIAAVLYFVVAGLMCVTVYGAASAHYAPDFNLSTSQRTLMLQTILFLFYLLLGALMFSELEGWAYLDGVYWAMVTLFTIGFGDFVLHKRTSRGLLVPFALVGIISLGLVIGSIRSLVLERGQLRIDRRIVEKKRQNMVDALDRSGHIDMLTPGAGSSEIQRRRAEFHLMRAVQAQAAARHRWLAMGTSFALWLVLWLVGAKVFAETEKHVQSWTYFDGFYFTFVSLTTLGYGDRVPQSNAGKAIFVFWCLLALPTMTIMISNAGDTVARVVRDVTIALGNVTILPGERSFSAEVKWLVSQLTCGALWSEFYTRDRLTRNGDAEAVLLREISGEGRVHLRSREAVARAIVRAAEADELEMPAAPRGWELHCVLSAEIAAVARDVCDEKARGKAYSYEEWTWFLRLLGEEEGNQQGHGVAGRKAEEEGWSWMGVRSPLMSEQDEAQWILERLIERLRRELYALEEKS</sequence>
<dbReference type="AlphaFoldDB" id="A0A0F4Z613"/>
<dbReference type="GO" id="GO:0015271">
    <property type="term" value="F:outward rectifier potassium channel activity"/>
    <property type="evidence" value="ECO:0007669"/>
    <property type="project" value="TreeGrafter"/>
</dbReference>
<feature type="transmembrane region" description="Helical" evidence="8">
    <location>
        <begin position="226"/>
        <end position="244"/>
    </location>
</feature>
<keyword evidence="5" id="KW-0406">Ion transport</keyword>
<keyword evidence="6 8" id="KW-0472">Membrane</keyword>
<name>A0A0F4Z613_9PEZI</name>
<evidence type="ECO:0000256" key="3">
    <source>
        <dbReference type="ARBA" id="ARBA00022692"/>
    </source>
</evidence>
<dbReference type="GO" id="GO:0005886">
    <property type="term" value="C:plasma membrane"/>
    <property type="evidence" value="ECO:0007669"/>
    <property type="project" value="TreeGrafter"/>
</dbReference>
<feature type="transmembrane region" description="Helical" evidence="8">
    <location>
        <begin position="106"/>
        <end position="130"/>
    </location>
</feature>
<feature type="transmembrane region" description="Helical" evidence="8">
    <location>
        <begin position="142"/>
        <end position="163"/>
    </location>
</feature>
<dbReference type="InterPro" id="IPR003280">
    <property type="entry name" value="2pore_dom_K_chnl"/>
</dbReference>
<feature type="transmembrane region" description="Helical" evidence="8">
    <location>
        <begin position="62"/>
        <end position="86"/>
    </location>
</feature>
<feature type="transmembrane region" description="Helical" evidence="8">
    <location>
        <begin position="399"/>
        <end position="418"/>
    </location>
</feature>
<feature type="domain" description="Potassium channel" evidence="9">
    <location>
        <begin position="379"/>
        <end position="454"/>
    </location>
</feature>
<feature type="transmembrane region" description="Helical" evidence="8">
    <location>
        <begin position="256"/>
        <end position="273"/>
    </location>
</feature>
<dbReference type="GO" id="GO:0030322">
    <property type="term" value="P:stabilization of membrane potential"/>
    <property type="evidence" value="ECO:0007669"/>
    <property type="project" value="TreeGrafter"/>
</dbReference>
<dbReference type="Proteomes" id="UP000033483">
    <property type="component" value="Unassembled WGS sequence"/>
</dbReference>
<evidence type="ECO:0000256" key="5">
    <source>
        <dbReference type="ARBA" id="ARBA00023065"/>
    </source>
</evidence>
<gene>
    <name evidence="10" type="ORF">TD95_002709</name>
</gene>
<feature type="transmembrane region" description="Helical" evidence="8">
    <location>
        <begin position="183"/>
        <end position="206"/>
    </location>
</feature>
<dbReference type="EMBL" id="LAEV01002314">
    <property type="protein sequence ID" value="KKA25989.1"/>
    <property type="molecule type" value="Genomic_DNA"/>
</dbReference>
<evidence type="ECO:0000259" key="9">
    <source>
        <dbReference type="Pfam" id="PF07885"/>
    </source>
</evidence>
<dbReference type="OrthoDB" id="297496at2759"/>
<evidence type="ECO:0000256" key="8">
    <source>
        <dbReference type="SAM" id="Phobius"/>
    </source>
</evidence>
<dbReference type="InterPro" id="IPR013099">
    <property type="entry name" value="K_chnl_dom"/>
</dbReference>
<reference evidence="10 11" key="1">
    <citation type="submission" date="2015-03" db="EMBL/GenBank/DDBJ databases">
        <authorList>
            <person name="Radwan O."/>
            <person name="Al-Naeli F.A."/>
            <person name="Rendon G.A."/>
            <person name="Fields C."/>
        </authorList>
    </citation>
    <scope>NUCLEOTIDE SEQUENCE [LARGE SCALE GENOMIC DNA]</scope>
    <source>
        <strain evidence="10">CR-DP1</strain>
    </source>
</reference>
<dbReference type="Pfam" id="PF07885">
    <property type="entry name" value="Ion_trans_2"/>
    <property type="match status" value="2"/>
</dbReference>
<evidence type="ECO:0000256" key="1">
    <source>
        <dbReference type="ARBA" id="ARBA00004141"/>
    </source>
</evidence>
<keyword evidence="3 8" id="KW-0812">Transmembrane</keyword>
<dbReference type="SUPFAM" id="SSF81324">
    <property type="entry name" value="Voltage-gated potassium channels"/>
    <property type="match status" value="2"/>
</dbReference>
<feature type="transmembrane region" description="Helical" evidence="8">
    <location>
        <begin position="369"/>
        <end position="387"/>
    </location>
</feature>
<accession>A0A0F4Z613</accession>
<keyword evidence="11" id="KW-1185">Reference proteome</keyword>
<dbReference type="Gene3D" id="1.10.287.70">
    <property type="match status" value="2"/>
</dbReference>
<comment type="caution">
    <text evidence="10">The sequence shown here is derived from an EMBL/GenBank/DDBJ whole genome shotgun (WGS) entry which is preliminary data.</text>
</comment>
<feature type="domain" description="Potassium channel" evidence="9">
    <location>
        <begin position="231"/>
        <end position="304"/>
    </location>
</feature>
<evidence type="ECO:0000313" key="10">
    <source>
        <dbReference type="EMBL" id="KKA25989.1"/>
    </source>
</evidence>
<feature type="transmembrane region" description="Helical" evidence="8">
    <location>
        <begin position="430"/>
        <end position="450"/>
    </location>
</feature>
<evidence type="ECO:0000256" key="2">
    <source>
        <dbReference type="ARBA" id="ARBA00022448"/>
    </source>
</evidence>
<proteinExistence type="predicted"/>
<keyword evidence="2" id="KW-0813">Transport</keyword>
<dbReference type="PANTHER" id="PTHR11003:SF301">
    <property type="entry name" value="POTASSIUM CHANNEL PROTEIN"/>
    <property type="match status" value="1"/>
</dbReference>
<protein>
    <recommendedName>
        <fullName evidence="9">Potassium channel domain-containing protein</fullName>
    </recommendedName>
</protein>
<comment type="subcellular location">
    <subcellularLocation>
        <location evidence="1">Membrane</location>
        <topology evidence="1">Multi-pass membrane protein</topology>
    </subcellularLocation>
</comment>
<evidence type="ECO:0000256" key="7">
    <source>
        <dbReference type="ARBA" id="ARBA00023303"/>
    </source>
</evidence>
<organism evidence="10 11">
    <name type="scientific">Thielaviopsis punctulata</name>
    <dbReference type="NCBI Taxonomy" id="72032"/>
    <lineage>
        <taxon>Eukaryota</taxon>
        <taxon>Fungi</taxon>
        <taxon>Dikarya</taxon>
        <taxon>Ascomycota</taxon>
        <taxon>Pezizomycotina</taxon>
        <taxon>Sordariomycetes</taxon>
        <taxon>Hypocreomycetidae</taxon>
        <taxon>Microascales</taxon>
        <taxon>Ceratocystidaceae</taxon>
        <taxon>Thielaviopsis</taxon>
    </lineage>
</organism>
<evidence type="ECO:0000256" key="6">
    <source>
        <dbReference type="ARBA" id="ARBA00023136"/>
    </source>
</evidence>
<dbReference type="PANTHER" id="PTHR11003">
    <property type="entry name" value="POTASSIUM CHANNEL, SUBFAMILY K"/>
    <property type="match status" value="1"/>
</dbReference>
<feature type="transmembrane region" description="Helical" evidence="8">
    <location>
        <begin position="280"/>
        <end position="300"/>
    </location>
</feature>
<dbReference type="GO" id="GO:0022841">
    <property type="term" value="F:potassium ion leak channel activity"/>
    <property type="evidence" value="ECO:0007669"/>
    <property type="project" value="TreeGrafter"/>
</dbReference>
<evidence type="ECO:0000313" key="11">
    <source>
        <dbReference type="Proteomes" id="UP000033483"/>
    </source>
</evidence>
<keyword evidence="7" id="KW-0407">Ion channel</keyword>